<keyword evidence="2" id="KW-1185">Reference proteome</keyword>
<gene>
    <name evidence="1" type="ORF">Anapl_15659</name>
</gene>
<protein>
    <submittedName>
        <fullName evidence="1">Uncharacterized protein</fullName>
    </submittedName>
</protein>
<proteinExistence type="predicted"/>
<reference evidence="2" key="1">
    <citation type="journal article" date="2013" name="Nat. Genet.">
        <title>The duck genome and transcriptome provide insight into an avian influenza virus reservoir species.</title>
        <authorList>
            <person name="Huang Y."/>
            <person name="Li Y."/>
            <person name="Burt D.W."/>
            <person name="Chen H."/>
            <person name="Zhang Y."/>
            <person name="Qian W."/>
            <person name="Kim H."/>
            <person name="Gan S."/>
            <person name="Zhao Y."/>
            <person name="Li J."/>
            <person name="Yi K."/>
            <person name="Feng H."/>
            <person name="Zhu P."/>
            <person name="Li B."/>
            <person name="Liu Q."/>
            <person name="Fairley S."/>
            <person name="Magor K.E."/>
            <person name="Du Z."/>
            <person name="Hu X."/>
            <person name="Goodman L."/>
            <person name="Tafer H."/>
            <person name="Vignal A."/>
            <person name="Lee T."/>
            <person name="Kim K.W."/>
            <person name="Sheng Z."/>
            <person name="An Y."/>
            <person name="Searle S."/>
            <person name="Herrero J."/>
            <person name="Groenen M.A."/>
            <person name="Crooijmans R.P."/>
            <person name="Faraut T."/>
            <person name="Cai Q."/>
            <person name="Webster R.G."/>
            <person name="Aldridge J.R."/>
            <person name="Warren W.C."/>
            <person name="Bartschat S."/>
            <person name="Kehr S."/>
            <person name="Marz M."/>
            <person name="Stadler P.F."/>
            <person name="Smith J."/>
            <person name="Kraus R.H."/>
            <person name="Zhao Y."/>
            <person name="Ren L."/>
            <person name="Fei J."/>
            <person name="Morisson M."/>
            <person name="Kaiser P."/>
            <person name="Griffin D.K."/>
            <person name="Rao M."/>
            <person name="Pitel F."/>
            <person name="Wang J."/>
            <person name="Li N."/>
        </authorList>
    </citation>
    <scope>NUCLEOTIDE SEQUENCE [LARGE SCALE GENOMIC DNA]</scope>
</reference>
<name>R0L5F9_ANAPL</name>
<accession>R0L5F9</accession>
<dbReference type="AlphaFoldDB" id="R0L5F9"/>
<evidence type="ECO:0000313" key="1">
    <source>
        <dbReference type="EMBL" id="EOA96644.1"/>
    </source>
</evidence>
<sequence>MIQRIYNLDTNKWTDSKVQGSNTDQPAGQWNQEATVSCKPKVLMHSAGVLTALQQDSPHTGKCTTTTRAWTKLAQNTSDQRCNVNKRR</sequence>
<dbReference type="EMBL" id="KB743913">
    <property type="protein sequence ID" value="EOA96644.1"/>
    <property type="molecule type" value="Genomic_DNA"/>
</dbReference>
<organism evidence="1 2">
    <name type="scientific">Anas platyrhynchos</name>
    <name type="common">Mallard</name>
    <name type="synonym">Anas boschas</name>
    <dbReference type="NCBI Taxonomy" id="8839"/>
    <lineage>
        <taxon>Eukaryota</taxon>
        <taxon>Metazoa</taxon>
        <taxon>Chordata</taxon>
        <taxon>Craniata</taxon>
        <taxon>Vertebrata</taxon>
        <taxon>Euteleostomi</taxon>
        <taxon>Archelosauria</taxon>
        <taxon>Archosauria</taxon>
        <taxon>Dinosauria</taxon>
        <taxon>Saurischia</taxon>
        <taxon>Theropoda</taxon>
        <taxon>Coelurosauria</taxon>
        <taxon>Aves</taxon>
        <taxon>Neognathae</taxon>
        <taxon>Galloanserae</taxon>
        <taxon>Anseriformes</taxon>
        <taxon>Anatidae</taxon>
        <taxon>Anatinae</taxon>
        <taxon>Anas</taxon>
    </lineage>
</organism>
<evidence type="ECO:0000313" key="2">
    <source>
        <dbReference type="Proteomes" id="UP000296049"/>
    </source>
</evidence>
<dbReference type="Proteomes" id="UP000296049">
    <property type="component" value="Unassembled WGS sequence"/>
</dbReference>